<dbReference type="Proteomes" id="UP001153954">
    <property type="component" value="Unassembled WGS sequence"/>
</dbReference>
<protein>
    <submittedName>
        <fullName evidence="2">Uncharacterized protein</fullName>
    </submittedName>
</protein>
<reference evidence="2" key="1">
    <citation type="submission" date="2022-03" db="EMBL/GenBank/DDBJ databases">
        <authorList>
            <person name="Tunstrom K."/>
        </authorList>
    </citation>
    <scope>NUCLEOTIDE SEQUENCE</scope>
</reference>
<evidence type="ECO:0000313" key="3">
    <source>
        <dbReference type="Proteomes" id="UP001153954"/>
    </source>
</evidence>
<evidence type="ECO:0000256" key="1">
    <source>
        <dbReference type="SAM" id="MobiDB-lite"/>
    </source>
</evidence>
<feature type="compositionally biased region" description="Basic residues" evidence="1">
    <location>
        <begin position="45"/>
        <end position="55"/>
    </location>
</feature>
<keyword evidence="3" id="KW-1185">Reference proteome</keyword>
<organism evidence="2 3">
    <name type="scientific">Euphydryas editha</name>
    <name type="common">Edith's checkerspot</name>
    <dbReference type="NCBI Taxonomy" id="104508"/>
    <lineage>
        <taxon>Eukaryota</taxon>
        <taxon>Metazoa</taxon>
        <taxon>Ecdysozoa</taxon>
        <taxon>Arthropoda</taxon>
        <taxon>Hexapoda</taxon>
        <taxon>Insecta</taxon>
        <taxon>Pterygota</taxon>
        <taxon>Neoptera</taxon>
        <taxon>Endopterygota</taxon>
        <taxon>Lepidoptera</taxon>
        <taxon>Glossata</taxon>
        <taxon>Ditrysia</taxon>
        <taxon>Papilionoidea</taxon>
        <taxon>Nymphalidae</taxon>
        <taxon>Nymphalinae</taxon>
        <taxon>Euphydryas</taxon>
    </lineage>
</organism>
<gene>
    <name evidence="2" type="ORF">EEDITHA_LOCUS11939</name>
</gene>
<dbReference type="EMBL" id="CAKOGL010000016">
    <property type="protein sequence ID" value="CAH2096623.1"/>
    <property type="molecule type" value="Genomic_DNA"/>
</dbReference>
<comment type="caution">
    <text evidence="2">The sequence shown here is derived from an EMBL/GenBank/DDBJ whole genome shotgun (WGS) entry which is preliminary data.</text>
</comment>
<accession>A0AAU9UBQ5</accession>
<proteinExistence type="predicted"/>
<dbReference type="AlphaFoldDB" id="A0AAU9UBQ5"/>
<evidence type="ECO:0000313" key="2">
    <source>
        <dbReference type="EMBL" id="CAH2096623.1"/>
    </source>
</evidence>
<feature type="region of interest" description="Disordered" evidence="1">
    <location>
        <begin position="1"/>
        <end position="67"/>
    </location>
</feature>
<sequence length="189" mass="20939">MESLNSKPNEKQSNKLEMTTNSISVDSDVNVQSHDPAGSINAGKMRQKPHKRPRPKFFSPPSGNERGMFTRARKRSLARRRAYLLVAEEEITEKTCASEHSRKALGLDVEDSCSANALNKQALQDVDLILKVAHRSTNLKGTLVSVFKEAVGSIKAVVEALHTRTVANEVAKLQELEQPPRQTRCDPPV</sequence>
<feature type="compositionally biased region" description="Polar residues" evidence="1">
    <location>
        <begin position="15"/>
        <end position="33"/>
    </location>
</feature>
<name>A0AAU9UBQ5_EUPED</name>